<evidence type="ECO:0000259" key="6">
    <source>
        <dbReference type="PROSITE" id="PS50089"/>
    </source>
</evidence>
<dbReference type="PANTHER" id="PTHR10131">
    <property type="entry name" value="TNF RECEPTOR ASSOCIATED FACTOR"/>
    <property type="match status" value="1"/>
</dbReference>
<evidence type="ECO:0000256" key="1">
    <source>
        <dbReference type="ARBA" id="ARBA00022723"/>
    </source>
</evidence>
<keyword evidence="2 4" id="KW-0863">Zinc-finger</keyword>
<evidence type="ECO:0000259" key="7">
    <source>
        <dbReference type="PROSITE" id="PS50145"/>
    </source>
</evidence>
<keyword evidence="3 4" id="KW-0862">Zinc</keyword>
<organism evidence="8">
    <name type="scientific">Rhodotorula toruloides</name>
    <name type="common">Yeast</name>
    <name type="synonym">Rhodosporidium toruloides</name>
    <dbReference type="NCBI Taxonomy" id="5286"/>
    <lineage>
        <taxon>Eukaryota</taxon>
        <taxon>Fungi</taxon>
        <taxon>Dikarya</taxon>
        <taxon>Basidiomycota</taxon>
        <taxon>Pucciniomycotina</taxon>
        <taxon>Microbotryomycetes</taxon>
        <taxon>Sporidiobolales</taxon>
        <taxon>Sporidiobolaceae</taxon>
        <taxon>Rhodotorula</taxon>
    </lineage>
</organism>
<evidence type="ECO:0000256" key="2">
    <source>
        <dbReference type="ARBA" id="ARBA00022771"/>
    </source>
</evidence>
<evidence type="ECO:0000256" key="5">
    <source>
        <dbReference type="SAM" id="MobiDB-lite"/>
    </source>
</evidence>
<dbReference type="SUPFAM" id="SSF57850">
    <property type="entry name" value="RING/U-box"/>
    <property type="match status" value="1"/>
</dbReference>
<feature type="zinc finger region" description="TRAF-type" evidence="4">
    <location>
        <begin position="126"/>
        <end position="187"/>
    </location>
</feature>
<reference evidence="8" key="1">
    <citation type="journal article" date="2014" name="Genome Announc.">
        <title>Draft genome sequence of Rhodosporidium toruloides CECT1137, an oleaginous yeast of biotechnological interest.</title>
        <authorList>
            <person name="Morin N."/>
            <person name="Calcas X."/>
            <person name="Devillers H."/>
            <person name="Durrens P."/>
            <person name="Sherman D.J."/>
            <person name="Nicaud J.-M."/>
            <person name="Neuveglise C."/>
        </authorList>
    </citation>
    <scope>NUCLEOTIDE SEQUENCE</scope>
    <source>
        <strain evidence="8">CECT1137</strain>
    </source>
</reference>
<dbReference type="GO" id="GO:0008270">
    <property type="term" value="F:zinc ion binding"/>
    <property type="evidence" value="ECO:0007669"/>
    <property type="project" value="UniProtKB-KW"/>
</dbReference>
<sequence length="303" mass="32790">MGADKERFTTGLPEHLLCEICLGVSYPPMVLCAQEHIACEGCLAQIQASPAKNRCPMCQQAISTPVRASLALKRAIEGYKYTCRHGECDWTGAISDEEGHARDCGSRLVRCYRCDDSYMSKDWLGHWRVCAGAFVSCPEGRQACVGTPEDCGFFKRRDLQAHLENDCTQRKCRVTKGCNTRTTYANLPDHEAGCSAAAKRIQELEEALREKAAGASPRKTPLHSQNVHLTNGGRSDGLHTPLRECSLPHTGGSTSRKRTLDFATDSAAIGAPSSLNASSVTGTPVACSIADSLVKKQRRSSGA</sequence>
<evidence type="ECO:0000256" key="3">
    <source>
        <dbReference type="ARBA" id="ARBA00022833"/>
    </source>
</evidence>
<feature type="compositionally biased region" description="Polar residues" evidence="5">
    <location>
        <begin position="222"/>
        <end position="233"/>
    </location>
</feature>
<dbReference type="InterPro" id="IPR001841">
    <property type="entry name" value="Znf_RING"/>
</dbReference>
<dbReference type="PROSITE" id="PS50089">
    <property type="entry name" value="ZF_RING_2"/>
    <property type="match status" value="1"/>
</dbReference>
<dbReference type="InterPro" id="IPR001293">
    <property type="entry name" value="Znf_TRAF"/>
</dbReference>
<accession>A0A061APM1</accession>
<dbReference type="Gene3D" id="3.30.40.10">
    <property type="entry name" value="Zinc/RING finger domain, C3HC4 (zinc finger)"/>
    <property type="match status" value="2"/>
</dbReference>
<dbReference type="AlphaFoldDB" id="A0A061APM1"/>
<dbReference type="PANTHER" id="PTHR10131:SF94">
    <property type="entry name" value="TNF RECEPTOR-ASSOCIATED FACTOR 4"/>
    <property type="match status" value="1"/>
</dbReference>
<dbReference type="EMBL" id="LK052937">
    <property type="protein sequence ID" value="CDR37323.1"/>
    <property type="molecule type" value="Genomic_DNA"/>
</dbReference>
<dbReference type="OrthoDB" id="3219336at2759"/>
<proteinExistence type="predicted"/>
<protein>
    <submittedName>
        <fullName evidence="8">RHTO0S02e13454g1_1</fullName>
    </submittedName>
</protein>
<evidence type="ECO:0000313" key="8">
    <source>
        <dbReference type="EMBL" id="CDR37323.1"/>
    </source>
</evidence>
<keyword evidence="1 4" id="KW-0479">Metal-binding</keyword>
<feature type="domain" description="TRAF-type" evidence="7">
    <location>
        <begin position="126"/>
        <end position="187"/>
    </location>
</feature>
<feature type="region of interest" description="Disordered" evidence="5">
    <location>
        <begin position="209"/>
        <end position="257"/>
    </location>
</feature>
<dbReference type="PROSITE" id="PS50145">
    <property type="entry name" value="ZF_TRAF"/>
    <property type="match status" value="1"/>
</dbReference>
<gene>
    <name evidence="8" type="ORF">RHTO0S_02e13454g</name>
</gene>
<name>A0A061APM1_RHOTO</name>
<feature type="domain" description="RING-type" evidence="6">
    <location>
        <begin position="18"/>
        <end position="59"/>
    </location>
</feature>
<dbReference type="InterPro" id="IPR013083">
    <property type="entry name" value="Znf_RING/FYVE/PHD"/>
</dbReference>
<evidence type="ECO:0000256" key="4">
    <source>
        <dbReference type="PROSITE-ProRule" id="PRU00207"/>
    </source>
</evidence>